<organism evidence="4 5">
    <name type="scientific">Leucobacter iarius</name>
    <dbReference type="NCBI Taxonomy" id="333963"/>
    <lineage>
        <taxon>Bacteria</taxon>
        <taxon>Bacillati</taxon>
        <taxon>Actinomycetota</taxon>
        <taxon>Actinomycetes</taxon>
        <taxon>Micrococcales</taxon>
        <taxon>Microbacteriaceae</taxon>
        <taxon>Leucobacter</taxon>
    </lineage>
</organism>
<feature type="domain" description="Shikimate dehydrogenase substrate binding N-terminal" evidence="3">
    <location>
        <begin position="25"/>
        <end position="106"/>
    </location>
</feature>
<accession>A0ABN2LIX8</accession>
<evidence type="ECO:0000313" key="4">
    <source>
        <dbReference type="EMBL" id="GAA1790384.1"/>
    </source>
</evidence>
<dbReference type="InterPro" id="IPR013708">
    <property type="entry name" value="Shikimate_DH-bd_N"/>
</dbReference>
<dbReference type="Gene3D" id="3.40.50.10860">
    <property type="entry name" value="Leucine Dehydrogenase, chain A, domain 1"/>
    <property type="match status" value="1"/>
</dbReference>
<dbReference type="InterPro" id="IPR022893">
    <property type="entry name" value="Shikimate_DH_fam"/>
</dbReference>
<comment type="pathway">
    <text evidence="1">Metabolic intermediate biosynthesis; chorismate biosynthesis; chorismate from D-erythrose 4-phosphate and phosphoenolpyruvate: step 4/7.</text>
</comment>
<dbReference type="SUPFAM" id="SSF51735">
    <property type="entry name" value="NAD(P)-binding Rossmann-fold domains"/>
    <property type="match status" value="1"/>
</dbReference>
<gene>
    <name evidence="4" type="ORF">GCM10009768_19230</name>
</gene>
<evidence type="ECO:0000259" key="3">
    <source>
        <dbReference type="Pfam" id="PF08501"/>
    </source>
</evidence>
<dbReference type="InterPro" id="IPR046346">
    <property type="entry name" value="Aminoacid_DH-like_N_sf"/>
</dbReference>
<protein>
    <submittedName>
        <fullName evidence="4">Shikimate dehydrogenase</fullName>
    </submittedName>
</protein>
<dbReference type="InterPro" id="IPR036291">
    <property type="entry name" value="NAD(P)-bd_dom_sf"/>
</dbReference>
<dbReference type="Proteomes" id="UP001500851">
    <property type="component" value="Unassembled WGS sequence"/>
</dbReference>
<keyword evidence="2" id="KW-0028">Amino-acid biosynthesis</keyword>
<reference evidence="4 5" key="1">
    <citation type="journal article" date="2019" name="Int. J. Syst. Evol. Microbiol.">
        <title>The Global Catalogue of Microorganisms (GCM) 10K type strain sequencing project: providing services to taxonomists for standard genome sequencing and annotation.</title>
        <authorList>
            <consortium name="The Broad Institute Genomics Platform"/>
            <consortium name="The Broad Institute Genome Sequencing Center for Infectious Disease"/>
            <person name="Wu L."/>
            <person name="Ma J."/>
        </authorList>
    </citation>
    <scope>NUCLEOTIDE SEQUENCE [LARGE SCALE GENOMIC DNA]</scope>
    <source>
        <strain evidence="4 5">JCM 14736</strain>
    </source>
</reference>
<dbReference type="CDD" id="cd01065">
    <property type="entry name" value="NAD_bind_Shikimate_DH"/>
    <property type="match status" value="1"/>
</dbReference>
<sequence>MTDPTTLDAPADEPELRATAQRLAVLGSPIEHSRSPRIHRAAYDALGLDWSYTRVRCGADGLEAFLRGRGPEWRGFSVTMPLKEEAHRIATVLDPVATESGVVNTLFRIVAPGDAAPRWAGYNTDVPGLAAAIRGAGLEAQRTVVLGSGATAVSALLAARHLGAERITILARNSVAVADLAARFDGTSEGSGAAVRVSGAVLGTEDGTAAVEAADATLVISALPGPAGHGIELPAGLERAPLFDVAYDPWPSPLAERWRVAGGTAHPGLDMLVEQALVQARIFVAGEPSLPLPDEAALLDVMRGAAGLPRMER</sequence>
<evidence type="ECO:0000313" key="5">
    <source>
        <dbReference type="Proteomes" id="UP001500851"/>
    </source>
</evidence>
<dbReference type="PANTHER" id="PTHR21089:SF1">
    <property type="entry name" value="BIFUNCTIONAL 3-DEHYDROQUINATE DEHYDRATASE_SHIKIMATE DEHYDROGENASE, CHLOROPLASTIC"/>
    <property type="match status" value="1"/>
</dbReference>
<keyword evidence="2" id="KW-0057">Aromatic amino acid biosynthesis</keyword>
<dbReference type="SUPFAM" id="SSF53223">
    <property type="entry name" value="Aminoacid dehydrogenase-like, N-terminal domain"/>
    <property type="match status" value="1"/>
</dbReference>
<dbReference type="RefSeq" id="WP_344031813.1">
    <property type="nucleotide sequence ID" value="NZ_BAAAOB010000002.1"/>
</dbReference>
<comment type="caution">
    <text evidence="4">The sequence shown here is derived from an EMBL/GenBank/DDBJ whole genome shotgun (WGS) entry which is preliminary data.</text>
</comment>
<evidence type="ECO:0000256" key="2">
    <source>
        <dbReference type="ARBA" id="ARBA00023141"/>
    </source>
</evidence>
<dbReference type="EMBL" id="BAAAOB010000002">
    <property type="protein sequence ID" value="GAA1790384.1"/>
    <property type="molecule type" value="Genomic_DNA"/>
</dbReference>
<dbReference type="PANTHER" id="PTHR21089">
    <property type="entry name" value="SHIKIMATE DEHYDROGENASE"/>
    <property type="match status" value="1"/>
</dbReference>
<evidence type="ECO:0000256" key="1">
    <source>
        <dbReference type="ARBA" id="ARBA00004871"/>
    </source>
</evidence>
<dbReference type="Pfam" id="PF08501">
    <property type="entry name" value="Shikimate_dh_N"/>
    <property type="match status" value="1"/>
</dbReference>
<keyword evidence="5" id="KW-1185">Reference proteome</keyword>
<dbReference type="Gene3D" id="3.40.50.720">
    <property type="entry name" value="NAD(P)-binding Rossmann-like Domain"/>
    <property type="match status" value="1"/>
</dbReference>
<proteinExistence type="predicted"/>
<name>A0ABN2LIX8_9MICO</name>